<evidence type="ECO:0000313" key="4">
    <source>
        <dbReference type="EMBL" id="PIS17290.1"/>
    </source>
</evidence>
<keyword evidence="2" id="KW-0548">Nucleotidyltransferase</keyword>
<dbReference type="InterPro" id="IPR004821">
    <property type="entry name" value="Cyt_trans-like"/>
</dbReference>
<sequence length="390" mass="46426">MEERICKKCGQKFEPSIWNQVYCGSKTNKVGCSYWNININRTKRRLRNKKYKAFQRNYQKEWKKEQRRLNTDYAKKQRELKRRYYRSEKGKETVKKYREKYKKRHAELERIYYQENRDKILERIRLWRAQNKERVREWDRKKRERHLIKILERNRKRLFLKKGIMGYHSEDEWQEVKAKYKYKCAICGISENQLKKKWADKRFQKLGRDHIIPISRGGADFICNIQPLCISCNSKKFNETKMKKSGTVKGKIVAVSGYWNPLHRGHIRLFEAAKELGEYLVVIVNNDEQVKLKGSAPFMNEKERMEIIAALAPVDNVILSIDKDRTVCKTLELIKPDVFANGGDRFKSNVPEVKICKKIGCKMVFNVGRGGKVQSSSALLRLFKEKSIIQ</sequence>
<dbReference type="PANTHER" id="PTHR43793:SF1">
    <property type="entry name" value="FAD SYNTHASE"/>
    <property type="match status" value="1"/>
</dbReference>
<reference evidence="5" key="1">
    <citation type="submission" date="2017-09" db="EMBL/GenBank/DDBJ databases">
        <title>Depth-based differentiation of microbial function through sediment-hosted aquifers and enrichment of novel symbionts in the deep terrestrial subsurface.</title>
        <authorList>
            <person name="Probst A.J."/>
            <person name="Ladd B."/>
            <person name="Jarett J.K."/>
            <person name="Geller-Mcgrath D.E."/>
            <person name="Sieber C.M.K."/>
            <person name="Emerson J.B."/>
            <person name="Anantharaman K."/>
            <person name="Thomas B.C."/>
            <person name="Malmstrom R."/>
            <person name="Stieglmeier M."/>
            <person name="Klingl A."/>
            <person name="Woyke T."/>
            <person name="Ryan C.M."/>
            <person name="Banfield J.F."/>
        </authorList>
    </citation>
    <scope>NUCLEOTIDE SEQUENCE [LARGE SCALE GENOMIC DNA]</scope>
</reference>
<dbReference type="Pfam" id="PF01467">
    <property type="entry name" value="CTP_transf_like"/>
    <property type="match status" value="1"/>
</dbReference>
<dbReference type="Gene3D" id="1.10.30.50">
    <property type="match status" value="1"/>
</dbReference>
<proteinExistence type="predicted"/>
<keyword evidence="1" id="KW-0808">Transferase</keyword>
<dbReference type="InterPro" id="IPR014729">
    <property type="entry name" value="Rossmann-like_a/b/a_fold"/>
</dbReference>
<comment type="caution">
    <text evidence="4">The sequence shown here is derived from an EMBL/GenBank/DDBJ whole genome shotgun (WGS) entry which is preliminary data.</text>
</comment>
<dbReference type="GO" id="GO:0003676">
    <property type="term" value="F:nucleic acid binding"/>
    <property type="evidence" value="ECO:0007669"/>
    <property type="project" value="InterPro"/>
</dbReference>
<dbReference type="Proteomes" id="UP000229675">
    <property type="component" value="Unassembled WGS sequence"/>
</dbReference>
<dbReference type="CDD" id="cd00085">
    <property type="entry name" value="HNHc"/>
    <property type="match status" value="1"/>
</dbReference>
<dbReference type="InterPro" id="IPR050385">
    <property type="entry name" value="Archaeal_FAD_synthase"/>
</dbReference>
<feature type="domain" description="HNH nuclease" evidence="3">
    <location>
        <begin position="171"/>
        <end position="234"/>
    </location>
</feature>
<dbReference type="EMBL" id="PEZD01000032">
    <property type="protein sequence ID" value="PIS17290.1"/>
    <property type="molecule type" value="Genomic_DNA"/>
</dbReference>
<evidence type="ECO:0000256" key="2">
    <source>
        <dbReference type="ARBA" id="ARBA00022695"/>
    </source>
</evidence>
<evidence type="ECO:0000256" key="1">
    <source>
        <dbReference type="ARBA" id="ARBA00022679"/>
    </source>
</evidence>
<name>A0A2H0WX90_9BACT</name>
<dbReference type="PANTHER" id="PTHR43793">
    <property type="entry name" value="FAD SYNTHASE"/>
    <property type="match status" value="1"/>
</dbReference>
<dbReference type="GO" id="GO:0008270">
    <property type="term" value="F:zinc ion binding"/>
    <property type="evidence" value="ECO:0007669"/>
    <property type="project" value="InterPro"/>
</dbReference>
<dbReference type="SMART" id="SM00507">
    <property type="entry name" value="HNHc"/>
    <property type="match status" value="1"/>
</dbReference>
<dbReference type="InterPro" id="IPR002711">
    <property type="entry name" value="HNH"/>
</dbReference>
<evidence type="ECO:0000313" key="5">
    <source>
        <dbReference type="Proteomes" id="UP000229675"/>
    </source>
</evidence>
<dbReference type="Pfam" id="PF01844">
    <property type="entry name" value="HNH"/>
    <property type="match status" value="1"/>
</dbReference>
<accession>A0A2H0WX90</accession>
<evidence type="ECO:0000259" key="3">
    <source>
        <dbReference type="SMART" id="SM00507"/>
    </source>
</evidence>
<dbReference type="GO" id="GO:0004519">
    <property type="term" value="F:endonuclease activity"/>
    <property type="evidence" value="ECO:0007669"/>
    <property type="project" value="InterPro"/>
</dbReference>
<dbReference type="GO" id="GO:0016779">
    <property type="term" value="F:nucleotidyltransferase activity"/>
    <property type="evidence" value="ECO:0007669"/>
    <property type="project" value="UniProtKB-KW"/>
</dbReference>
<dbReference type="AlphaFoldDB" id="A0A2H0WX90"/>
<dbReference type="SUPFAM" id="SSF52374">
    <property type="entry name" value="Nucleotidylyl transferase"/>
    <property type="match status" value="1"/>
</dbReference>
<protein>
    <recommendedName>
        <fullName evidence="3">HNH nuclease domain-containing protein</fullName>
    </recommendedName>
</protein>
<dbReference type="InterPro" id="IPR003615">
    <property type="entry name" value="HNH_nuc"/>
</dbReference>
<gene>
    <name evidence="4" type="ORF">COT59_01410</name>
</gene>
<organism evidence="4 5">
    <name type="scientific">Candidatus Nealsonbacteria bacterium CG09_land_8_20_14_0_10_42_14</name>
    <dbReference type="NCBI Taxonomy" id="1974707"/>
    <lineage>
        <taxon>Bacteria</taxon>
        <taxon>Candidatus Nealsoniibacteriota</taxon>
    </lineage>
</organism>
<dbReference type="NCBIfam" id="TIGR00125">
    <property type="entry name" value="cyt_tran_rel"/>
    <property type="match status" value="1"/>
</dbReference>
<dbReference type="Gene3D" id="3.40.50.620">
    <property type="entry name" value="HUPs"/>
    <property type="match status" value="1"/>
</dbReference>